<dbReference type="InterPro" id="IPR017582">
    <property type="entry name" value="SelU"/>
</dbReference>
<protein>
    <submittedName>
        <fullName evidence="3">tRNA 2-selenouridine synthase</fullName>
    </submittedName>
</protein>
<dbReference type="EMBL" id="FNUK01000036">
    <property type="protein sequence ID" value="SEG14353.1"/>
    <property type="molecule type" value="Genomic_DNA"/>
</dbReference>
<dbReference type="PANTHER" id="PTHR30401:SF0">
    <property type="entry name" value="TRNA 2-SELENOURIDINE SYNTHASE"/>
    <property type="match status" value="1"/>
</dbReference>
<dbReference type="RefSeq" id="WP_103896728.1">
    <property type="nucleotide sequence ID" value="NZ_FNUK01000036.1"/>
</dbReference>
<dbReference type="NCBIfam" id="NF008750">
    <property type="entry name" value="PRK11784.1-2"/>
    <property type="match status" value="1"/>
</dbReference>
<keyword evidence="1" id="KW-0711">Selenium</keyword>
<accession>A0A1H5XRS0</accession>
<dbReference type="SUPFAM" id="SSF52821">
    <property type="entry name" value="Rhodanese/Cell cycle control phosphatase"/>
    <property type="match status" value="1"/>
</dbReference>
<dbReference type="InterPro" id="IPR058840">
    <property type="entry name" value="AAA_SelU"/>
</dbReference>
<feature type="domain" description="Rhodanese" evidence="2">
    <location>
        <begin position="15"/>
        <end position="137"/>
    </location>
</feature>
<evidence type="ECO:0000313" key="3">
    <source>
        <dbReference type="EMBL" id="SEG14353.1"/>
    </source>
</evidence>
<evidence type="ECO:0000259" key="2">
    <source>
        <dbReference type="PROSITE" id="PS50206"/>
    </source>
</evidence>
<dbReference type="PROSITE" id="PS50206">
    <property type="entry name" value="RHODANESE_3"/>
    <property type="match status" value="1"/>
</dbReference>
<dbReference type="NCBIfam" id="NF008752">
    <property type="entry name" value="PRK11784.1-4"/>
    <property type="match status" value="1"/>
</dbReference>
<sequence length="341" mass="39024">MIKLLNYEEIDKNKIQGSYILIDVRSEGEYRQAHIPNSINIPLFNDEERKIIGTVYVNESIEKAKYLGIEAASKRLPMIFKEVSELDKKYNQLIFYCSRGGMRSSSIVALLSSLGINAIKLSGGYKGYRKYINKVLPQTIKDIKFVVLYGNTGVGKTKILKELEKRGYDVLDLEGCANHRGSFLGGIGLGEQNSQKMFESYIYESIRKRKTNTIVVEGESKRIGRVIIPDYIFSAMENGIKIKIDADIETRVKNIMEEYVTENDDELIGALNLLRKYISEKNIEKYINEIKNKNYAAVIEELMTKYYDPLYNFKDKDFDFSISANNINDAVDEISILLTKV</sequence>
<dbReference type="PANTHER" id="PTHR30401">
    <property type="entry name" value="TRNA 2-SELENOURIDINE SYNTHASE"/>
    <property type="match status" value="1"/>
</dbReference>
<dbReference type="Pfam" id="PF26341">
    <property type="entry name" value="AAA_SelU"/>
    <property type="match status" value="1"/>
</dbReference>
<gene>
    <name evidence="3" type="ORF">SAMN05660865_01844</name>
</gene>
<evidence type="ECO:0000256" key="1">
    <source>
        <dbReference type="ARBA" id="ARBA00023266"/>
    </source>
</evidence>
<dbReference type="GO" id="GO:0002098">
    <property type="term" value="P:tRNA wobble uridine modification"/>
    <property type="evidence" value="ECO:0007669"/>
    <property type="project" value="InterPro"/>
</dbReference>
<dbReference type="SUPFAM" id="SSF52540">
    <property type="entry name" value="P-loop containing nucleoside triphosphate hydrolases"/>
    <property type="match status" value="1"/>
</dbReference>
<organism evidence="3 4">
    <name type="scientific">Caloramator fervidus</name>
    <dbReference type="NCBI Taxonomy" id="29344"/>
    <lineage>
        <taxon>Bacteria</taxon>
        <taxon>Bacillati</taxon>
        <taxon>Bacillota</taxon>
        <taxon>Clostridia</taxon>
        <taxon>Eubacteriales</taxon>
        <taxon>Clostridiaceae</taxon>
        <taxon>Caloramator</taxon>
    </lineage>
</organism>
<dbReference type="SMART" id="SM00450">
    <property type="entry name" value="RHOD"/>
    <property type="match status" value="1"/>
</dbReference>
<dbReference type="AlphaFoldDB" id="A0A1H5XRS0"/>
<keyword evidence="4" id="KW-1185">Reference proteome</keyword>
<name>A0A1H5XRS0_9CLOT</name>
<evidence type="ECO:0000313" key="4">
    <source>
        <dbReference type="Proteomes" id="UP000242850"/>
    </source>
</evidence>
<dbReference type="Gene3D" id="3.40.250.10">
    <property type="entry name" value="Rhodanese-like domain"/>
    <property type="match status" value="1"/>
</dbReference>
<dbReference type="InterPro" id="IPR036873">
    <property type="entry name" value="Rhodanese-like_dom_sf"/>
</dbReference>
<dbReference type="InterPro" id="IPR027417">
    <property type="entry name" value="P-loop_NTPase"/>
</dbReference>
<dbReference type="Pfam" id="PF00581">
    <property type="entry name" value="Rhodanese"/>
    <property type="match status" value="1"/>
</dbReference>
<dbReference type="OrthoDB" id="9808735at2"/>
<dbReference type="Proteomes" id="UP000242850">
    <property type="component" value="Unassembled WGS sequence"/>
</dbReference>
<proteinExistence type="predicted"/>
<dbReference type="NCBIfam" id="TIGR03167">
    <property type="entry name" value="tRNA_sel_U_synt"/>
    <property type="match status" value="1"/>
</dbReference>
<dbReference type="GO" id="GO:0043828">
    <property type="term" value="F:tRNA 2-selenouridine synthase activity"/>
    <property type="evidence" value="ECO:0007669"/>
    <property type="project" value="InterPro"/>
</dbReference>
<reference evidence="4" key="1">
    <citation type="submission" date="2016-10" db="EMBL/GenBank/DDBJ databases">
        <authorList>
            <person name="Varghese N."/>
            <person name="Submissions S."/>
        </authorList>
    </citation>
    <scope>NUCLEOTIDE SEQUENCE [LARGE SCALE GENOMIC DNA]</scope>
    <source>
        <strain evidence="4">DSM 5463</strain>
    </source>
</reference>
<dbReference type="Gene3D" id="3.40.50.300">
    <property type="entry name" value="P-loop containing nucleotide triphosphate hydrolases"/>
    <property type="match status" value="1"/>
</dbReference>
<dbReference type="InterPro" id="IPR001763">
    <property type="entry name" value="Rhodanese-like_dom"/>
</dbReference>